<keyword evidence="2" id="KW-1185">Reference proteome</keyword>
<dbReference type="OrthoDB" id="9814088at2"/>
<protein>
    <submittedName>
        <fullName evidence="1">Uncharacterized protein</fullName>
    </submittedName>
</protein>
<accession>A0A1M5PPK7</accession>
<dbReference type="Proteomes" id="UP000242329">
    <property type="component" value="Unassembled WGS sequence"/>
</dbReference>
<organism evidence="1 2">
    <name type="scientific">Thermosyntropha lipolytica DSM 11003</name>
    <dbReference type="NCBI Taxonomy" id="1123382"/>
    <lineage>
        <taxon>Bacteria</taxon>
        <taxon>Bacillati</taxon>
        <taxon>Bacillota</taxon>
        <taxon>Clostridia</taxon>
        <taxon>Eubacteriales</taxon>
        <taxon>Syntrophomonadaceae</taxon>
        <taxon>Thermosyntropha</taxon>
    </lineage>
</organism>
<name>A0A1M5PPK7_9FIRM</name>
<gene>
    <name evidence="1" type="ORF">SAMN02745221_01527</name>
</gene>
<reference evidence="2" key="1">
    <citation type="submission" date="2016-11" db="EMBL/GenBank/DDBJ databases">
        <authorList>
            <person name="Varghese N."/>
            <person name="Submissions S."/>
        </authorList>
    </citation>
    <scope>NUCLEOTIDE SEQUENCE [LARGE SCALE GENOMIC DNA]</scope>
    <source>
        <strain evidence="2">DSM 11003</strain>
    </source>
</reference>
<dbReference type="RefSeq" id="WP_073092354.1">
    <property type="nucleotide sequence ID" value="NZ_FQWY01000025.1"/>
</dbReference>
<dbReference type="AlphaFoldDB" id="A0A1M5PPK7"/>
<dbReference type="EMBL" id="FQWY01000025">
    <property type="protein sequence ID" value="SHH03668.1"/>
    <property type="molecule type" value="Genomic_DNA"/>
</dbReference>
<evidence type="ECO:0000313" key="1">
    <source>
        <dbReference type="EMBL" id="SHH03668.1"/>
    </source>
</evidence>
<dbReference type="STRING" id="1123382.SAMN02745221_01527"/>
<proteinExistence type="predicted"/>
<sequence>MEYFFRWAVSEHNPTVKPVKKEKLLFLLKQVVDLYQAAYGKRLKVDLEDILERLGETTVRTYIRGTLEVLDQLYLYDAYEVPQAESLEETVWQEEEDFFSEEDLAL</sequence>
<evidence type="ECO:0000313" key="2">
    <source>
        <dbReference type="Proteomes" id="UP000242329"/>
    </source>
</evidence>